<organism evidence="2 3">
    <name type="scientific">Chryseobacterium salivictor</name>
    <dbReference type="NCBI Taxonomy" id="2547600"/>
    <lineage>
        <taxon>Bacteria</taxon>
        <taxon>Pseudomonadati</taxon>
        <taxon>Bacteroidota</taxon>
        <taxon>Flavobacteriia</taxon>
        <taxon>Flavobacteriales</taxon>
        <taxon>Weeksellaceae</taxon>
        <taxon>Chryseobacterium group</taxon>
        <taxon>Chryseobacterium</taxon>
    </lineage>
</organism>
<name>A0A4P6ZD46_9FLAO</name>
<dbReference type="OrthoDB" id="9808690at2"/>
<gene>
    <name evidence="2" type="ORF">NBC122_00586</name>
</gene>
<proteinExistence type="predicted"/>
<evidence type="ECO:0000256" key="1">
    <source>
        <dbReference type="SAM" id="Phobius"/>
    </source>
</evidence>
<reference evidence="2 3" key="1">
    <citation type="submission" date="2019-03" db="EMBL/GenBank/DDBJ databases">
        <authorList>
            <person name="Kim H."/>
            <person name="Yu S.-M."/>
        </authorList>
    </citation>
    <scope>NUCLEOTIDE SEQUENCE [LARGE SCALE GENOMIC DNA]</scope>
    <source>
        <strain evidence="2 3">NBC122</strain>
    </source>
</reference>
<sequence>MKKLPFYLQIIAFCLLIFIWDYIFMNFRSLPVSVPVRLGWDEKPSFFVPRILIWLFAAVASFIYLLNFYLTKIINSLFLKMPKNNKKKTRKAERTLSVFQLIVMLLLTVITYESVSIGLGENDALSPINNYLIVVLFLGVITMVAYSVRIAKRTGSQNLTH</sequence>
<accession>A0A4P6ZD46</accession>
<dbReference type="Proteomes" id="UP000294419">
    <property type="component" value="Chromosome"/>
</dbReference>
<dbReference type="KEGG" id="csal:NBC122_00586"/>
<dbReference type="RefSeq" id="WP_133438927.1">
    <property type="nucleotide sequence ID" value="NZ_CP037954.1"/>
</dbReference>
<keyword evidence="1" id="KW-1133">Transmembrane helix</keyword>
<keyword evidence="3" id="KW-1185">Reference proteome</keyword>
<feature type="transmembrane region" description="Helical" evidence="1">
    <location>
        <begin position="131"/>
        <end position="148"/>
    </location>
</feature>
<protein>
    <submittedName>
        <fullName evidence="2">Uncharacterized protein</fullName>
    </submittedName>
</protein>
<keyword evidence="1" id="KW-0472">Membrane</keyword>
<evidence type="ECO:0000313" key="3">
    <source>
        <dbReference type="Proteomes" id="UP000294419"/>
    </source>
</evidence>
<dbReference type="AlphaFoldDB" id="A0A4P6ZD46"/>
<feature type="transmembrane region" description="Helical" evidence="1">
    <location>
        <begin position="92"/>
        <end position="111"/>
    </location>
</feature>
<dbReference type="EMBL" id="CP037954">
    <property type="protein sequence ID" value="QBO57423.1"/>
    <property type="molecule type" value="Genomic_DNA"/>
</dbReference>
<feature type="transmembrane region" description="Helical" evidence="1">
    <location>
        <begin position="47"/>
        <end position="71"/>
    </location>
</feature>
<feature type="transmembrane region" description="Helical" evidence="1">
    <location>
        <begin position="7"/>
        <end position="27"/>
    </location>
</feature>
<evidence type="ECO:0000313" key="2">
    <source>
        <dbReference type="EMBL" id="QBO57423.1"/>
    </source>
</evidence>
<keyword evidence="1" id="KW-0812">Transmembrane</keyword>